<dbReference type="Proteomes" id="UP000225706">
    <property type="component" value="Unassembled WGS sequence"/>
</dbReference>
<feature type="domain" description="Reverse transcriptase" evidence="9">
    <location>
        <begin position="404"/>
        <end position="532"/>
    </location>
</feature>
<keyword evidence="7" id="KW-0175">Coiled coil</keyword>
<dbReference type="GO" id="GO:0004519">
    <property type="term" value="F:endonuclease activity"/>
    <property type="evidence" value="ECO:0007669"/>
    <property type="project" value="UniProtKB-KW"/>
</dbReference>
<dbReference type="PANTHER" id="PTHR37984">
    <property type="entry name" value="PROTEIN CBG26694"/>
    <property type="match status" value="1"/>
</dbReference>
<evidence type="ECO:0000256" key="4">
    <source>
        <dbReference type="ARBA" id="ARBA00022759"/>
    </source>
</evidence>
<evidence type="ECO:0000256" key="1">
    <source>
        <dbReference type="ARBA" id="ARBA00022679"/>
    </source>
</evidence>
<proteinExistence type="predicted"/>
<dbReference type="EMBL" id="LSMT01000912">
    <property type="protein sequence ID" value="PFX13707.1"/>
    <property type="molecule type" value="Genomic_DNA"/>
</dbReference>
<feature type="region of interest" description="Disordered" evidence="8">
    <location>
        <begin position="1"/>
        <end position="21"/>
    </location>
</feature>
<dbReference type="OrthoDB" id="5974801at2759"/>
<evidence type="ECO:0000259" key="10">
    <source>
        <dbReference type="Pfam" id="PF17917"/>
    </source>
</evidence>
<reference evidence="12" key="1">
    <citation type="journal article" date="2017" name="bioRxiv">
        <title>Comparative analysis of the genomes of Stylophora pistillata and Acropora digitifera provides evidence for extensive differences between species of corals.</title>
        <authorList>
            <person name="Voolstra C.R."/>
            <person name="Li Y."/>
            <person name="Liew Y.J."/>
            <person name="Baumgarten S."/>
            <person name="Zoccola D."/>
            <person name="Flot J.-F."/>
            <person name="Tambutte S."/>
            <person name="Allemand D."/>
            <person name="Aranda M."/>
        </authorList>
    </citation>
    <scope>NUCLEOTIDE SEQUENCE [LARGE SCALE GENOMIC DNA]</scope>
</reference>
<evidence type="ECO:0000313" key="11">
    <source>
        <dbReference type="EMBL" id="PFX13707.1"/>
    </source>
</evidence>
<dbReference type="Pfam" id="PF17917">
    <property type="entry name" value="RT_RNaseH"/>
    <property type="match status" value="1"/>
</dbReference>
<keyword evidence="3" id="KW-0540">Nuclease</keyword>
<dbReference type="InterPro" id="IPR050951">
    <property type="entry name" value="Retrovirus_Pol_polyprotein"/>
</dbReference>
<dbReference type="InterPro" id="IPR043502">
    <property type="entry name" value="DNA/RNA_pol_sf"/>
</dbReference>
<dbReference type="PANTHER" id="PTHR37984:SF8">
    <property type="entry name" value="CCHC-TYPE DOMAIN-CONTAINING PROTEIN"/>
    <property type="match status" value="1"/>
</dbReference>
<gene>
    <name evidence="11" type="primary">pol</name>
    <name evidence="11" type="ORF">AWC38_SpisGene22189</name>
</gene>
<feature type="domain" description="Reverse transcriptase RNase H-like" evidence="10">
    <location>
        <begin position="586"/>
        <end position="690"/>
    </location>
</feature>
<comment type="caution">
    <text evidence="11">The sequence shown here is derived from an EMBL/GenBank/DDBJ whole genome shotgun (WGS) entry which is preliminary data.</text>
</comment>
<evidence type="ECO:0000313" key="12">
    <source>
        <dbReference type="Proteomes" id="UP000225706"/>
    </source>
</evidence>
<name>A0A2B4RBG5_STYPI</name>
<dbReference type="InterPro" id="IPR043128">
    <property type="entry name" value="Rev_trsase/Diguanyl_cyclase"/>
</dbReference>
<sequence length="1281" mass="145158">MHSTNPNLEEQVNQLATRPTPPRRGNCGWCGGLRHPRKDCPATKPGTYCTNCYMTENHLAKVCRSPKDKFKLDFEKKQRKQTKRPPPRRSDTAHHFSQGNDATATYFEDDDDDDYVVHSFSAFSLCDDKEDDKYFTWLPVSVSPDKNIKVLMQVDSAASCTTLPSSVFRKLSATAPLRPSHVKIFPYSGEPIRPLGKVSLACEGVSHFETLEFQVIDSAYIPGKPALISGRDSKRLGLLRFHKYRVFSSPTSDVKLPRIHLASSDQTTPLQSAATTDLQPGHLQQTQLVTLYKDSFEGLGNVGQTVHLTLDPKVMPCHAGIHRVPVAKLEKVKAQLDAMVKCGKLKKVDQPTNSCTNMTVREKTRPNGTTKISLCLDPSQTLNKAIIIPRYQIPTVQEILPRLSRKKHKTFSIFDALDGFTQVTLTDESSLLTTMHTPWGRYCWLRLPYGVSCTPEEFQLRMHEALEGLHDVYCIADDILVVGQGDTVEEANRNHDLNVLALMKRARDKNLKFNPQKIQFKLSKIAFMGHVISNLGVTPDPNKVKAISAMPAPTDKQGVMRFCGMTYTRNDLPKQSISCLAYFAKNKPVTLQVDASQGGLGGALLQPNDSGDLQPVAYTSCTLRPNEELWAQIEKECLAIVSACDKWDLWSYGREVNVHRDHQPLETIFKKPLHSAPRRLQKMLMRLQRYKIRVTYKKGTSLMLADTLSRAPLPTINDSKQTNFEIFSLDIDSDIKNPRVTSETLKEIIAATESDPTLCHLIRVITTGWPSRKSELTHSLHPYWNFREELTHQDGVFSHVTAFLSFDTMSPQKSENLLEMVKEEFGVSWQVKGLNGFVLSRTINQLKNAHTYLQKYFLERPHLLFKEERMVQGKGAIKTLQSSAKNFKQVKKDPLEIVEERTFKVEPKFMKLFIRVRKEKLEQIEREYHLEIVWPENEPRVEIKPTPLAEETHYQEGCDAFIDLYQTIHHTMKRQRAGDTPVLLTKNEIKALKKLVFSAVQKTFQIARVNNADFDAWNVHLNSVLIWAIREQHLHSCDSENKEFNIKLDGRPLGGKDQVAVGLAPIDFKNKSSESALSIYPLAIGNCKEKRSNLKQLLENLNNQKDVIKKHGIWVDRKKYNISFTVTLDYKALLLVLNKKYDEDFLLGGKGYGVEFCAFCDAIRACTCQGVDADETCLDCLRSKANIGRCSGLPDDLNFLLEEELSSINLCSLHCEMRNCEQLLGSLGLFAYRVGSLDNLNKILSDYGPENCHGFPRVTVKERKGQQTEITRQNIQVASFS</sequence>
<accession>A0A2B4RBG5</accession>
<feature type="non-terminal residue" evidence="11">
    <location>
        <position position="1281"/>
    </location>
</feature>
<dbReference type="Gene3D" id="3.10.20.370">
    <property type="match status" value="1"/>
</dbReference>
<feature type="coiled-coil region" evidence="7">
    <location>
        <begin position="1084"/>
        <end position="1111"/>
    </location>
</feature>
<feature type="compositionally biased region" description="Polar residues" evidence="8">
    <location>
        <begin position="1"/>
        <end position="17"/>
    </location>
</feature>
<keyword evidence="4" id="KW-0255">Endonuclease</keyword>
<evidence type="ECO:0000256" key="2">
    <source>
        <dbReference type="ARBA" id="ARBA00022695"/>
    </source>
</evidence>
<evidence type="ECO:0000256" key="6">
    <source>
        <dbReference type="ARBA" id="ARBA00022918"/>
    </source>
</evidence>
<dbReference type="CDD" id="cd01647">
    <property type="entry name" value="RT_LTR"/>
    <property type="match status" value="1"/>
</dbReference>
<dbReference type="STRING" id="50429.A0A2B4RBG5"/>
<evidence type="ECO:0000256" key="8">
    <source>
        <dbReference type="SAM" id="MobiDB-lite"/>
    </source>
</evidence>
<dbReference type="Gene3D" id="3.30.70.270">
    <property type="match status" value="1"/>
</dbReference>
<dbReference type="SUPFAM" id="SSF56672">
    <property type="entry name" value="DNA/RNA polymerases"/>
    <property type="match status" value="1"/>
</dbReference>
<evidence type="ECO:0000256" key="3">
    <source>
        <dbReference type="ARBA" id="ARBA00022722"/>
    </source>
</evidence>
<dbReference type="GO" id="GO:0016787">
    <property type="term" value="F:hydrolase activity"/>
    <property type="evidence" value="ECO:0007669"/>
    <property type="project" value="UniProtKB-KW"/>
</dbReference>
<organism evidence="11 12">
    <name type="scientific">Stylophora pistillata</name>
    <name type="common">Smooth cauliflower coral</name>
    <dbReference type="NCBI Taxonomy" id="50429"/>
    <lineage>
        <taxon>Eukaryota</taxon>
        <taxon>Metazoa</taxon>
        <taxon>Cnidaria</taxon>
        <taxon>Anthozoa</taxon>
        <taxon>Hexacorallia</taxon>
        <taxon>Scleractinia</taxon>
        <taxon>Astrocoeniina</taxon>
        <taxon>Pocilloporidae</taxon>
        <taxon>Stylophora</taxon>
    </lineage>
</organism>
<dbReference type="InterPro" id="IPR041373">
    <property type="entry name" value="RT_RNaseH"/>
</dbReference>
<keyword evidence="2" id="KW-0548">Nucleotidyltransferase</keyword>
<keyword evidence="5" id="KW-0378">Hydrolase</keyword>
<dbReference type="CDD" id="cd09274">
    <property type="entry name" value="RNase_HI_RT_Ty3"/>
    <property type="match status" value="1"/>
</dbReference>
<evidence type="ECO:0000256" key="7">
    <source>
        <dbReference type="SAM" id="Coils"/>
    </source>
</evidence>
<evidence type="ECO:0000256" key="5">
    <source>
        <dbReference type="ARBA" id="ARBA00022801"/>
    </source>
</evidence>
<dbReference type="GO" id="GO:0003964">
    <property type="term" value="F:RNA-directed DNA polymerase activity"/>
    <property type="evidence" value="ECO:0007669"/>
    <property type="project" value="UniProtKB-KW"/>
</dbReference>
<dbReference type="Pfam" id="PF00078">
    <property type="entry name" value="RVT_1"/>
    <property type="match status" value="1"/>
</dbReference>
<keyword evidence="12" id="KW-1185">Reference proteome</keyword>
<dbReference type="Gene3D" id="3.10.10.10">
    <property type="entry name" value="HIV Type 1 Reverse Transcriptase, subunit A, domain 1"/>
    <property type="match status" value="1"/>
</dbReference>
<evidence type="ECO:0000259" key="9">
    <source>
        <dbReference type="Pfam" id="PF00078"/>
    </source>
</evidence>
<feature type="region of interest" description="Disordered" evidence="8">
    <location>
        <begin position="74"/>
        <end position="103"/>
    </location>
</feature>
<keyword evidence="1" id="KW-0808">Transferase</keyword>
<feature type="compositionally biased region" description="Basic residues" evidence="8">
    <location>
        <begin position="77"/>
        <end position="87"/>
    </location>
</feature>
<keyword evidence="6" id="KW-0695">RNA-directed DNA polymerase</keyword>
<dbReference type="InterPro" id="IPR000477">
    <property type="entry name" value="RT_dom"/>
</dbReference>
<protein>
    <submittedName>
        <fullName evidence="11">Retrovirus-related Pol polyprotein from transposon opus</fullName>
    </submittedName>
</protein>